<dbReference type="Gene3D" id="2.70.70.10">
    <property type="entry name" value="Glucose Permease (Domain IIA)"/>
    <property type="match status" value="1"/>
</dbReference>
<feature type="domain" description="M23ase beta-sheet core" evidence="4">
    <location>
        <begin position="216"/>
        <end position="315"/>
    </location>
</feature>
<dbReference type="GO" id="GO:0004222">
    <property type="term" value="F:metalloendopeptidase activity"/>
    <property type="evidence" value="ECO:0007669"/>
    <property type="project" value="TreeGrafter"/>
</dbReference>
<dbReference type="SUPFAM" id="SSF51261">
    <property type="entry name" value="Duplicated hybrid motif"/>
    <property type="match status" value="1"/>
</dbReference>
<keyword evidence="1" id="KW-0732">Signal</keyword>
<evidence type="ECO:0000256" key="2">
    <source>
        <dbReference type="SAM" id="Coils"/>
    </source>
</evidence>
<dbReference type="InterPro" id="IPR016047">
    <property type="entry name" value="M23ase_b-sheet_dom"/>
</dbReference>
<evidence type="ECO:0000259" key="4">
    <source>
        <dbReference type="Pfam" id="PF01551"/>
    </source>
</evidence>
<feature type="compositionally biased region" description="Low complexity" evidence="3">
    <location>
        <begin position="340"/>
        <end position="352"/>
    </location>
</feature>
<reference evidence="5 6" key="1">
    <citation type="journal article" date="2010" name="ISME J.">
        <title>Fine-scale evolution: genomic, phenotypic and ecological differentiation in two coexisting Salinibacter ruber strains.</title>
        <authorList>
            <person name="Pena A."/>
            <person name="Teeling H."/>
            <person name="Huerta-Cepas J."/>
            <person name="Santos F."/>
            <person name="Yarza P."/>
            <person name="Brito-Echeverria J."/>
            <person name="Lucio M."/>
            <person name="Schmitt-Kopplin P."/>
            <person name="Meseguer I."/>
            <person name="Schenowitz C."/>
            <person name="Dossat C."/>
            <person name="Barbe V."/>
            <person name="Dopazo J."/>
            <person name="Rossello-Mora R."/>
            <person name="Schuler M."/>
            <person name="Glockner F.O."/>
            <person name="Amann R."/>
            <person name="Gabaldon T."/>
            <person name="Anton J."/>
        </authorList>
    </citation>
    <scope>NUCLEOTIDE SEQUENCE [LARGE SCALE GENOMIC DNA]</scope>
    <source>
        <strain evidence="5 6">M8</strain>
    </source>
</reference>
<keyword evidence="2" id="KW-0175">Coiled coil</keyword>
<dbReference type="InterPro" id="IPR011055">
    <property type="entry name" value="Dup_hybrid_motif"/>
</dbReference>
<dbReference type="PANTHER" id="PTHR21666:SF289">
    <property type="entry name" value="L-ALA--D-GLU ENDOPEPTIDASE"/>
    <property type="match status" value="1"/>
</dbReference>
<name>D5HBA5_SALRM</name>
<evidence type="ECO:0000313" key="6">
    <source>
        <dbReference type="Proteomes" id="UP000000933"/>
    </source>
</evidence>
<organism evidence="5 6">
    <name type="scientific">Salinibacter ruber (strain M8)</name>
    <dbReference type="NCBI Taxonomy" id="761659"/>
    <lineage>
        <taxon>Bacteria</taxon>
        <taxon>Pseudomonadati</taxon>
        <taxon>Rhodothermota</taxon>
        <taxon>Rhodothermia</taxon>
        <taxon>Rhodothermales</taxon>
        <taxon>Salinibacteraceae</taxon>
        <taxon>Salinibacter</taxon>
    </lineage>
</organism>
<evidence type="ECO:0000256" key="3">
    <source>
        <dbReference type="SAM" id="MobiDB-lite"/>
    </source>
</evidence>
<reference evidence="6" key="2">
    <citation type="submission" date="2010-04" db="EMBL/GenBank/DDBJ databases">
        <title>Genome sequence of Salinibacter ruber M8.</title>
        <authorList>
            <consortium name="Genoscope"/>
        </authorList>
    </citation>
    <scope>NUCLEOTIDE SEQUENCE [LARGE SCALE GENOMIC DNA]</scope>
    <source>
        <strain evidence="6">M8</strain>
    </source>
</reference>
<protein>
    <submittedName>
        <fullName evidence="5">Peptidase</fullName>
    </submittedName>
</protein>
<proteinExistence type="predicted"/>
<feature type="region of interest" description="Disordered" evidence="3">
    <location>
        <begin position="332"/>
        <end position="352"/>
    </location>
</feature>
<evidence type="ECO:0000313" key="5">
    <source>
        <dbReference type="EMBL" id="CBH25310.1"/>
    </source>
</evidence>
<evidence type="ECO:0000256" key="1">
    <source>
        <dbReference type="ARBA" id="ARBA00022729"/>
    </source>
</evidence>
<sequence>MPSWHTLPHRTRMSAPAMDRDQTYVYDPETCSFKEVETTWTDWAARAGQIAGLAVILTGLLFWGIDQQWIASPSEKTLRVENTALEQQLDRVNSRMTTLSARLDTLAKKDRTLYRRLFQMKPISEDVRQVGVGGADPYRQFDELGADTEALLKNTAQQLDKLERQMSLQKSSYKELYSVAKQRQDRLRQLPAIRPANGRVVSNYGMRDHPILKVRKMHEGIDFLLKRGTPVMATAEGVVQRAEHNPGYGKVIEVKHPESEYMTRYAHLSEIPDKIYRGAEVQRGDTIGYSGNSGLSTGPHLHYEVRRLDGSALNPMRFLMPDMSPESYRTLERRTQQYRASAGGSASPASAR</sequence>
<dbReference type="CDD" id="cd12797">
    <property type="entry name" value="M23_peptidase"/>
    <property type="match status" value="1"/>
</dbReference>
<dbReference type="AlphaFoldDB" id="D5HBA5"/>
<feature type="coiled-coil region" evidence="2">
    <location>
        <begin position="145"/>
        <end position="172"/>
    </location>
</feature>
<dbReference type="InterPro" id="IPR050570">
    <property type="entry name" value="Cell_wall_metabolism_enzyme"/>
</dbReference>
<feature type="coiled-coil region" evidence="2">
    <location>
        <begin position="75"/>
        <end position="109"/>
    </location>
</feature>
<dbReference type="HOGENOM" id="CLU_029425_2_0_10"/>
<accession>D5HBA5</accession>
<gene>
    <name evidence="5" type="ordered locus">SRM_02389</name>
</gene>
<dbReference type="KEGG" id="srm:SRM_02389"/>
<dbReference type="Proteomes" id="UP000000933">
    <property type="component" value="Chromosome"/>
</dbReference>
<dbReference type="PANTHER" id="PTHR21666">
    <property type="entry name" value="PEPTIDASE-RELATED"/>
    <property type="match status" value="1"/>
</dbReference>
<dbReference type="Pfam" id="PF01551">
    <property type="entry name" value="Peptidase_M23"/>
    <property type="match status" value="1"/>
</dbReference>
<dbReference type="EMBL" id="FP565814">
    <property type="protein sequence ID" value="CBH25310.1"/>
    <property type="molecule type" value="Genomic_DNA"/>
</dbReference>